<evidence type="ECO:0000313" key="3">
    <source>
        <dbReference type="Proteomes" id="UP000887116"/>
    </source>
</evidence>
<keyword evidence="3" id="KW-1185">Reference proteome</keyword>
<feature type="region of interest" description="Disordered" evidence="1">
    <location>
        <begin position="128"/>
        <end position="148"/>
    </location>
</feature>
<name>A0A8X6F3M7_TRICU</name>
<comment type="caution">
    <text evidence="2">The sequence shown here is derived from an EMBL/GenBank/DDBJ whole genome shotgun (WGS) entry which is preliminary data.</text>
</comment>
<evidence type="ECO:0000256" key="1">
    <source>
        <dbReference type="SAM" id="MobiDB-lite"/>
    </source>
</evidence>
<reference evidence="2" key="1">
    <citation type="submission" date="2020-07" db="EMBL/GenBank/DDBJ databases">
        <title>Multicomponent nature underlies the extraordinary mechanical properties of spider dragline silk.</title>
        <authorList>
            <person name="Kono N."/>
            <person name="Nakamura H."/>
            <person name="Mori M."/>
            <person name="Yoshida Y."/>
            <person name="Ohtoshi R."/>
            <person name="Malay A.D."/>
            <person name="Moran D.A.P."/>
            <person name="Tomita M."/>
            <person name="Numata K."/>
            <person name="Arakawa K."/>
        </authorList>
    </citation>
    <scope>NUCLEOTIDE SEQUENCE</scope>
</reference>
<protein>
    <submittedName>
        <fullName evidence="2">Uncharacterized protein</fullName>
    </submittedName>
</protein>
<sequence length="148" mass="16832">MERKQVLSNESIQRGTCLKTHVSFQGHRSNGKLQEKETQRGLGKHGNIPPLTNVGSLMWKFPVAVEMIFMFTPARNKKHSRHTYSPLHQPEKPAFSRSRHIKDLIREHCPPYGGKVVRKCVKEGKCPSPGPRLLEIHNQHPSTSGQIQ</sequence>
<evidence type="ECO:0000313" key="2">
    <source>
        <dbReference type="EMBL" id="GFQ68756.1"/>
    </source>
</evidence>
<gene>
    <name evidence="2" type="ORF">TNCT_387191</name>
</gene>
<feature type="region of interest" description="Disordered" evidence="1">
    <location>
        <begin position="20"/>
        <end position="53"/>
    </location>
</feature>
<proteinExistence type="predicted"/>
<dbReference type="AlphaFoldDB" id="A0A8X6F3M7"/>
<feature type="compositionally biased region" description="Polar residues" evidence="1">
    <location>
        <begin position="139"/>
        <end position="148"/>
    </location>
</feature>
<organism evidence="2 3">
    <name type="scientific">Trichonephila clavata</name>
    <name type="common">Joro spider</name>
    <name type="synonym">Nephila clavata</name>
    <dbReference type="NCBI Taxonomy" id="2740835"/>
    <lineage>
        <taxon>Eukaryota</taxon>
        <taxon>Metazoa</taxon>
        <taxon>Ecdysozoa</taxon>
        <taxon>Arthropoda</taxon>
        <taxon>Chelicerata</taxon>
        <taxon>Arachnida</taxon>
        <taxon>Araneae</taxon>
        <taxon>Araneomorphae</taxon>
        <taxon>Entelegynae</taxon>
        <taxon>Araneoidea</taxon>
        <taxon>Nephilidae</taxon>
        <taxon>Trichonephila</taxon>
    </lineage>
</organism>
<accession>A0A8X6F3M7</accession>
<feature type="compositionally biased region" description="Polar residues" evidence="1">
    <location>
        <begin position="22"/>
        <end position="32"/>
    </location>
</feature>
<dbReference type="Proteomes" id="UP000887116">
    <property type="component" value="Unassembled WGS sequence"/>
</dbReference>
<dbReference type="EMBL" id="BMAO01030544">
    <property type="protein sequence ID" value="GFQ68756.1"/>
    <property type="molecule type" value="Genomic_DNA"/>
</dbReference>